<feature type="domain" description="Integrase catalytic" evidence="2">
    <location>
        <begin position="489"/>
        <end position="655"/>
    </location>
</feature>
<dbReference type="EMBL" id="BKCJ010003276">
    <property type="protein sequence ID" value="GEU54096.1"/>
    <property type="molecule type" value="Genomic_DNA"/>
</dbReference>
<dbReference type="InterPro" id="IPR025724">
    <property type="entry name" value="GAG-pre-integrase_dom"/>
</dbReference>
<protein>
    <submittedName>
        <fullName evidence="3">Retrovirus-related Pol polyprotein from transposon TNT 1-94</fullName>
    </submittedName>
</protein>
<accession>A0A6L2KXY7</accession>
<dbReference type="GO" id="GO:0003964">
    <property type="term" value="F:RNA-directed DNA polymerase activity"/>
    <property type="evidence" value="ECO:0007669"/>
    <property type="project" value="UniProtKB-KW"/>
</dbReference>
<dbReference type="GO" id="GO:0016787">
    <property type="term" value="F:hydrolase activity"/>
    <property type="evidence" value="ECO:0007669"/>
    <property type="project" value="UniProtKB-KW"/>
</dbReference>
<proteinExistence type="predicted"/>
<dbReference type="AlphaFoldDB" id="A0A6L2KXY7"/>
<dbReference type="GO" id="GO:0046872">
    <property type="term" value="F:metal ion binding"/>
    <property type="evidence" value="ECO:0007669"/>
    <property type="project" value="UniProtKB-KW"/>
</dbReference>
<feature type="region of interest" description="Disordered" evidence="1">
    <location>
        <begin position="20"/>
        <end position="80"/>
    </location>
</feature>
<dbReference type="Pfam" id="PF13976">
    <property type="entry name" value="gag_pre-integrs"/>
    <property type="match status" value="1"/>
</dbReference>
<dbReference type="PANTHER" id="PTHR42648:SF32">
    <property type="entry name" value="RIBONUCLEASE H-LIKE DOMAIN, GAG-PRE-INTEGRASE DOMAIN PROTEIN-RELATED"/>
    <property type="match status" value="1"/>
</dbReference>
<dbReference type="PANTHER" id="PTHR42648">
    <property type="entry name" value="TRANSPOSASE, PUTATIVE-RELATED"/>
    <property type="match status" value="1"/>
</dbReference>
<organism evidence="3">
    <name type="scientific">Tanacetum cinerariifolium</name>
    <name type="common">Dalmatian daisy</name>
    <name type="synonym">Chrysanthemum cinerariifolium</name>
    <dbReference type="NCBI Taxonomy" id="118510"/>
    <lineage>
        <taxon>Eukaryota</taxon>
        <taxon>Viridiplantae</taxon>
        <taxon>Streptophyta</taxon>
        <taxon>Embryophyta</taxon>
        <taxon>Tracheophyta</taxon>
        <taxon>Spermatophyta</taxon>
        <taxon>Magnoliopsida</taxon>
        <taxon>eudicotyledons</taxon>
        <taxon>Gunneridae</taxon>
        <taxon>Pentapetalae</taxon>
        <taxon>asterids</taxon>
        <taxon>campanulids</taxon>
        <taxon>Asterales</taxon>
        <taxon>Asteraceae</taxon>
        <taxon>Asteroideae</taxon>
        <taxon>Anthemideae</taxon>
        <taxon>Anthemidinae</taxon>
        <taxon>Tanacetum</taxon>
    </lineage>
</organism>
<dbReference type="GO" id="GO:0004519">
    <property type="term" value="F:endonuclease activity"/>
    <property type="evidence" value="ECO:0007669"/>
    <property type="project" value="UniProtKB-KW"/>
</dbReference>
<dbReference type="Gene3D" id="3.30.420.10">
    <property type="entry name" value="Ribonuclease H-like superfamily/Ribonuclease H"/>
    <property type="match status" value="1"/>
</dbReference>
<dbReference type="GO" id="GO:0015074">
    <property type="term" value="P:DNA integration"/>
    <property type="evidence" value="ECO:0007669"/>
    <property type="project" value="UniProtKB-KW"/>
</dbReference>
<gene>
    <name evidence="3" type="ORF">Tci_026074</name>
</gene>
<dbReference type="InterPro" id="IPR036397">
    <property type="entry name" value="RNaseH_sf"/>
</dbReference>
<sequence>MNKDKKVRFVEPVTSLRNIPKQSDSLRTTDFNKPLLTSTGVNTTTSASGSKPSGTTKKNRISRPLNSNLKKKVEEHPRKVKSSLNKMIYVSESISNAHVKQSVRNAKFESICAICNKCLFDANHDMCVIDHVNDVNVRSKSRSKRNKMRKVWKPTEAIATACYTQNRSLIRKRHNKTPYELLHDRKPDLSYLHVFGALCYPTNNSEDLVIAQEHDVSIGTPSSTIIDKYAPSTITLQTTLETPSPIILLCVEEADHDIKVEHMDNNPYSYKEALTESSWIEVMQEELNKFERLEVLELVPRSDRVMIITLKWMYKRIGLPWIRRIDLVSFVVFCDVQAQIHRIFLNGYSVLVIRTCLEYGRYGVSNVLDIAYWSFMDKMYWILFPSWSLVSIGTDTLVLVIHGYGVLDLVSFVVFVECKNIYVVSSLMDTAYWLSERLRHLNVKTMNKLVRHNLVRGLPTKSFDNDHTCTACLKGKQHKASCKSKLVNSVTKPLHTLHMDLFGPTYVSSISNKWYCLVVTNNFSRFTWTFFLWSKDETSDILKKFITKIENLKDYKVKIIRCDNGGEFRNKEMNDFCSQKGIKREFSNARTPQQNGVAERRNRTLIEIARTMLADAKLLVTFWAEAVNTVCYVQNRVLVNKSQNKTSYELFNGRAPAIGFLKPFGCHVMILNTLDNLGKFEAKGDEEHKKVIASRSFNRSQITTIVAQHERKKSEIFCYLIVLSLESLRR</sequence>
<name>A0A6L2KXY7_TANCI</name>
<dbReference type="PROSITE" id="PS50994">
    <property type="entry name" value="INTEGRASE"/>
    <property type="match status" value="1"/>
</dbReference>
<evidence type="ECO:0000259" key="2">
    <source>
        <dbReference type="PROSITE" id="PS50994"/>
    </source>
</evidence>
<dbReference type="GO" id="GO:0003676">
    <property type="term" value="F:nucleic acid binding"/>
    <property type="evidence" value="ECO:0007669"/>
    <property type="project" value="InterPro"/>
</dbReference>
<reference evidence="3" key="1">
    <citation type="journal article" date="2019" name="Sci. Rep.">
        <title>Draft genome of Tanacetum cinerariifolium, the natural source of mosquito coil.</title>
        <authorList>
            <person name="Yamashiro T."/>
            <person name="Shiraishi A."/>
            <person name="Satake H."/>
            <person name="Nakayama K."/>
        </authorList>
    </citation>
    <scope>NUCLEOTIDE SEQUENCE</scope>
</reference>
<dbReference type="GO" id="GO:0006310">
    <property type="term" value="P:DNA recombination"/>
    <property type="evidence" value="ECO:0007669"/>
    <property type="project" value="UniProtKB-KW"/>
</dbReference>
<evidence type="ECO:0000256" key="1">
    <source>
        <dbReference type="SAM" id="MobiDB-lite"/>
    </source>
</evidence>
<dbReference type="InterPro" id="IPR001584">
    <property type="entry name" value="Integrase_cat-core"/>
</dbReference>
<dbReference type="SUPFAM" id="SSF53098">
    <property type="entry name" value="Ribonuclease H-like"/>
    <property type="match status" value="1"/>
</dbReference>
<dbReference type="GO" id="GO:0003887">
    <property type="term" value="F:DNA-directed DNA polymerase activity"/>
    <property type="evidence" value="ECO:0007669"/>
    <property type="project" value="UniProtKB-KW"/>
</dbReference>
<dbReference type="Pfam" id="PF00665">
    <property type="entry name" value="rve"/>
    <property type="match status" value="1"/>
</dbReference>
<dbReference type="InterPro" id="IPR039537">
    <property type="entry name" value="Retrotran_Ty1/copia-like"/>
</dbReference>
<dbReference type="InterPro" id="IPR012337">
    <property type="entry name" value="RNaseH-like_sf"/>
</dbReference>
<evidence type="ECO:0000313" key="3">
    <source>
        <dbReference type="EMBL" id="GEU54096.1"/>
    </source>
</evidence>
<feature type="compositionally biased region" description="Polar residues" evidence="1">
    <location>
        <begin position="20"/>
        <end position="56"/>
    </location>
</feature>
<comment type="caution">
    <text evidence="3">The sequence shown here is derived from an EMBL/GenBank/DDBJ whole genome shotgun (WGS) entry which is preliminary data.</text>
</comment>